<dbReference type="EMBL" id="RCML01002547">
    <property type="protein sequence ID" value="KAG2957586.1"/>
    <property type="molecule type" value="Genomic_DNA"/>
</dbReference>
<dbReference type="Pfam" id="PF05630">
    <property type="entry name" value="NPP1"/>
    <property type="match status" value="1"/>
</dbReference>
<gene>
    <name evidence="5" type="ORF">PC118_g23945</name>
</gene>
<evidence type="ECO:0008006" key="7">
    <source>
        <dbReference type="Google" id="ProtNLM"/>
    </source>
</evidence>
<dbReference type="InterPro" id="IPR008701">
    <property type="entry name" value="NPP1"/>
</dbReference>
<comment type="caution">
    <text evidence="5">The sequence shown here is derived from an EMBL/GenBank/DDBJ whole genome shotgun (WGS) entry which is preliminary data.</text>
</comment>
<dbReference type="PANTHER" id="PTHR33657">
    <property type="entry name" value="DOMAIN PROTEIN, PUTATIVE (AFU_ORTHOLOGUE AFUA_5G00600)-RELATED"/>
    <property type="match status" value="1"/>
</dbReference>
<protein>
    <recommendedName>
        <fullName evidence="7">Necrosis inducing protein</fullName>
    </recommendedName>
</protein>
<keyword evidence="4" id="KW-0843">Virulence</keyword>
<comment type="subcellular location">
    <subcellularLocation>
        <location evidence="1">Secreted</location>
    </subcellularLocation>
</comment>
<dbReference type="GO" id="GO:0005576">
    <property type="term" value="C:extracellular region"/>
    <property type="evidence" value="ECO:0007669"/>
    <property type="project" value="UniProtKB-SubCell"/>
</dbReference>
<evidence type="ECO:0000256" key="1">
    <source>
        <dbReference type="ARBA" id="ARBA00004613"/>
    </source>
</evidence>
<accession>A0A8T1EYW7</accession>
<proteinExistence type="inferred from homology"/>
<evidence type="ECO:0000313" key="5">
    <source>
        <dbReference type="EMBL" id="KAG2957586.1"/>
    </source>
</evidence>
<reference evidence="5" key="1">
    <citation type="submission" date="2018-10" db="EMBL/GenBank/DDBJ databases">
        <title>Effector identification in a new, highly contiguous assembly of the strawberry crown rot pathogen Phytophthora cactorum.</title>
        <authorList>
            <person name="Armitage A.D."/>
            <person name="Nellist C.F."/>
            <person name="Bates H."/>
            <person name="Vickerstaff R.J."/>
            <person name="Harrison R.J."/>
        </authorList>
    </citation>
    <scope>NUCLEOTIDE SEQUENCE</scope>
    <source>
        <strain evidence="5">P415</strain>
    </source>
</reference>
<name>A0A8T1EYW7_9STRA</name>
<sequence>MTGRALLCGLTIPIWRYRRLEGPRFSRTYIYGSNTSLRFEYQMELGSPYLNFAVWDGEYQDLIMWEQLTDSARVAFNDSSNFEKAEVPFSDNHYVDHLDKAWPL</sequence>
<dbReference type="VEuPathDB" id="FungiDB:PC110_g23364"/>
<evidence type="ECO:0000256" key="3">
    <source>
        <dbReference type="ARBA" id="ARBA00022525"/>
    </source>
</evidence>
<dbReference type="PANTHER" id="PTHR33657:SF8">
    <property type="entry name" value="DOMAIN PROTEIN, PUTATIVE (AFU_ORTHOLOGUE AFUA_5G00600)-RELATED"/>
    <property type="match status" value="1"/>
</dbReference>
<dbReference type="AlphaFoldDB" id="A0A8T1EYW7"/>
<comment type="similarity">
    <text evidence="2">Belongs to the Necrosis inducing protein (NPP1) family.</text>
</comment>
<keyword evidence="3" id="KW-0964">Secreted</keyword>
<dbReference type="Proteomes" id="UP000697107">
    <property type="component" value="Unassembled WGS sequence"/>
</dbReference>
<evidence type="ECO:0000256" key="2">
    <source>
        <dbReference type="ARBA" id="ARBA00009520"/>
    </source>
</evidence>
<evidence type="ECO:0000256" key="4">
    <source>
        <dbReference type="ARBA" id="ARBA00023026"/>
    </source>
</evidence>
<organism evidence="5 6">
    <name type="scientific">Phytophthora cactorum</name>
    <dbReference type="NCBI Taxonomy" id="29920"/>
    <lineage>
        <taxon>Eukaryota</taxon>
        <taxon>Sar</taxon>
        <taxon>Stramenopiles</taxon>
        <taxon>Oomycota</taxon>
        <taxon>Peronosporomycetes</taxon>
        <taxon>Peronosporales</taxon>
        <taxon>Peronosporaceae</taxon>
        <taxon>Phytophthora</taxon>
    </lineage>
</organism>
<evidence type="ECO:0000313" key="6">
    <source>
        <dbReference type="Proteomes" id="UP000697107"/>
    </source>
</evidence>